<protein>
    <recommendedName>
        <fullName evidence="1">Condensation domain-containing protein</fullName>
    </recommendedName>
</protein>
<evidence type="ECO:0000259" key="1">
    <source>
        <dbReference type="Pfam" id="PF00668"/>
    </source>
</evidence>
<dbReference type="GO" id="GO:0003824">
    <property type="term" value="F:catalytic activity"/>
    <property type="evidence" value="ECO:0007669"/>
    <property type="project" value="InterPro"/>
</dbReference>
<comment type="caution">
    <text evidence="2">The sequence shown here is derived from an EMBL/GenBank/DDBJ whole genome shotgun (WGS) entry which is preliminary data.</text>
</comment>
<dbReference type="InterPro" id="IPR001242">
    <property type="entry name" value="Condensation_dom"/>
</dbReference>
<organism evidence="2 3">
    <name type="scientific">Lolliginicoccus lacisalsi</name>
    <dbReference type="NCBI Taxonomy" id="2742202"/>
    <lineage>
        <taxon>Bacteria</taxon>
        <taxon>Bacillati</taxon>
        <taxon>Actinomycetota</taxon>
        <taxon>Actinomycetes</taxon>
        <taxon>Mycobacteriales</taxon>
        <taxon>Hoyosellaceae</taxon>
        <taxon>Lolliginicoccus</taxon>
    </lineage>
</organism>
<dbReference type="PANTHER" id="PTHR45527">
    <property type="entry name" value="NONRIBOSOMAL PEPTIDE SYNTHETASE"/>
    <property type="match status" value="1"/>
</dbReference>
<dbReference type="GO" id="GO:0043041">
    <property type="term" value="P:amino acid activation for nonribosomal peptide biosynthetic process"/>
    <property type="evidence" value="ECO:0007669"/>
    <property type="project" value="TreeGrafter"/>
</dbReference>
<dbReference type="GO" id="GO:0005737">
    <property type="term" value="C:cytoplasm"/>
    <property type="evidence" value="ECO:0007669"/>
    <property type="project" value="TreeGrafter"/>
</dbReference>
<keyword evidence="3" id="KW-1185">Reference proteome</keyword>
<dbReference type="GO" id="GO:0031177">
    <property type="term" value="F:phosphopantetheine binding"/>
    <property type="evidence" value="ECO:0007669"/>
    <property type="project" value="TreeGrafter"/>
</dbReference>
<dbReference type="GO" id="GO:0008610">
    <property type="term" value="P:lipid biosynthetic process"/>
    <property type="evidence" value="ECO:0007669"/>
    <property type="project" value="UniProtKB-ARBA"/>
</dbReference>
<dbReference type="Pfam" id="PF00668">
    <property type="entry name" value="Condensation"/>
    <property type="match status" value="1"/>
</dbReference>
<gene>
    <name evidence="2" type="ORF">HT102_10540</name>
</gene>
<dbReference type="GO" id="GO:0044550">
    <property type="term" value="P:secondary metabolite biosynthetic process"/>
    <property type="evidence" value="ECO:0007669"/>
    <property type="project" value="TreeGrafter"/>
</dbReference>
<sequence>MSNASEPGQGTIQPARLPLTASQAHAWFAQRMNPSIPDCLTRYVTIDGPLGVDVLRRAIDQAASDCALTTLSIVEHAGWPYQRVAGAPRSARMRIVDLTGEDDPADAARDWMCLQRSTPMDMLGDHLFETALLVIGPQQHIWYTRAHRIIADPESIRLFLRRAAQIHNAMLGNREIPPFRGLGIDALVEHEQAYRAALDFDEDRRYWAATLDGASEAESLARTTAPASVATVRASVAIPGRITETVDEAAQHSGSTIAAVITAAFAGYLSRITGATDTTLTLPVAARTRLALRRSAGAMANTVPLRTGINETTTIAEAIRASRDRIAGAIAHQRFRNDDIIREHGLIGDHAHAFGPTINLALADPTIPLDGTTAVSHALTDGLVHDLVVTVRSDENSALVLDIEANPNLYIHEEISAHMQRFLNFLDSFTASDPRAPLVSVDGLQPLLQVV</sequence>
<dbReference type="Proteomes" id="UP000642993">
    <property type="component" value="Unassembled WGS sequence"/>
</dbReference>
<dbReference type="InterPro" id="IPR023213">
    <property type="entry name" value="CAT-like_dom_sf"/>
</dbReference>
<dbReference type="SUPFAM" id="SSF52777">
    <property type="entry name" value="CoA-dependent acyltransferases"/>
    <property type="match status" value="2"/>
</dbReference>
<evidence type="ECO:0000313" key="2">
    <source>
        <dbReference type="EMBL" id="MBD8506926.1"/>
    </source>
</evidence>
<dbReference type="Gene3D" id="3.30.559.10">
    <property type="entry name" value="Chloramphenicol acetyltransferase-like domain"/>
    <property type="match status" value="1"/>
</dbReference>
<reference evidence="2" key="1">
    <citation type="submission" date="2020-09" db="EMBL/GenBank/DDBJ databases">
        <title>Hoyosella lacisalsi sp. nov., a halotolerant actinobacterium isolated from soil of Lake Gudzhirganskoe.</title>
        <authorList>
            <person name="Yang Q."/>
            <person name="Guo P.Y."/>
            <person name="Liu S.W."/>
            <person name="Li F.N."/>
            <person name="Sun C.H."/>
        </authorList>
    </citation>
    <scope>NUCLEOTIDE SEQUENCE</scope>
    <source>
        <strain evidence="2">G463</strain>
    </source>
</reference>
<feature type="domain" description="Condensation" evidence="1">
    <location>
        <begin position="17"/>
        <end position="440"/>
    </location>
</feature>
<name>A0A927JDB0_9ACTN</name>
<dbReference type="AlphaFoldDB" id="A0A927JDB0"/>
<dbReference type="PANTHER" id="PTHR45527:SF1">
    <property type="entry name" value="FATTY ACID SYNTHASE"/>
    <property type="match status" value="1"/>
</dbReference>
<dbReference type="Gene3D" id="3.30.559.30">
    <property type="entry name" value="Nonribosomal peptide synthetase, condensation domain"/>
    <property type="match status" value="1"/>
</dbReference>
<dbReference type="RefSeq" id="WP_192039375.1">
    <property type="nucleotide sequence ID" value="NZ_JACYWE010000005.1"/>
</dbReference>
<evidence type="ECO:0000313" key="3">
    <source>
        <dbReference type="Proteomes" id="UP000642993"/>
    </source>
</evidence>
<accession>A0A927JDB0</accession>
<proteinExistence type="predicted"/>
<dbReference type="EMBL" id="JACYWE010000005">
    <property type="protein sequence ID" value="MBD8506926.1"/>
    <property type="molecule type" value="Genomic_DNA"/>
</dbReference>